<proteinExistence type="predicted"/>
<dbReference type="AlphaFoldDB" id="A0A8G0LAN4"/>
<dbReference type="EMBL" id="CP075866">
    <property type="protein sequence ID" value="QYS98696.1"/>
    <property type="molecule type" value="Genomic_DNA"/>
</dbReference>
<reference evidence="1 2" key="1">
    <citation type="journal article" date="2021" name="BMC Genomics">
        <title>Telomere-to-telomere genome assembly of asparaginase-producing Trichoderma simmonsii.</title>
        <authorList>
            <person name="Chung D."/>
            <person name="Kwon Y.M."/>
            <person name="Yang Y."/>
        </authorList>
    </citation>
    <scope>NUCLEOTIDE SEQUENCE [LARGE SCALE GENOMIC DNA]</scope>
    <source>
        <strain evidence="1 2">GH-Sj1</strain>
    </source>
</reference>
<sequence>MNHHMAKSRTGDTNFIRVIDDGDLVTFDVVSRCCFLGNGVDKATSRKTNKDGQRDWERLKEELRGKRNADGKTIVTAYYLGFSMDMRRPAFMRHQAPKTRKGETRVPGRVHDQISENNLGGLVIKSELASTITGRAIIPHYLMTVKENLLAAKRLVSGVPLEDVFNTPDALAHYNDAIETLIRNLENGKALNPPALITPHERQGVRAGTSISGLFPADPTACPGKRLSDVVCHTRLLTQSTREQGPTGFRFCLPPIEVLKFPPELLRILDEFIKLYPGDLIDPRVALIGCFIFQGIMEHTEMQMGKYFQIRKAAKEPYQAVPEQSLTATIIYTPHYLRWPEYMGLTEFPHPFRFIFRALDTDPMAKSACLNNNSLVSPITVIFL</sequence>
<evidence type="ECO:0000313" key="2">
    <source>
        <dbReference type="Proteomes" id="UP000826661"/>
    </source>
</evidence>
<gene>
    <name evidence="1" type="ORF">H0G86_005864</name>
</gene>
<organism evidence="1 2">
    <name type="scientific">Trichoderma simmonsii</name>
    <dbReference type="NCBI Taxonomy" id="1491479"/>
    <lineage>
        <taxon>Eukaryota</taxon>
        <taxon>Fungi</taxon>
        <taxon>Dikarya</taxon>
        <taxon>Ascomycota</taxon>
        <taxon>Pezizomycotina</taxon>
        <taxon>Sordariomycetes</taxon>
        <taxon>Hypocreomycetidae</taxon>
        <taxon>Hypocreales</taxon>
        <taxon>Hypocreaceae</taxon>
        <taxon>Trichoderma</taxon>
    </lineage>
</organism>
<protein>
    <submittedName>
        <fullName evidence="1">Uncharacterized protein</fullName>
    </submittedName>
</protein>
<accession>A0A8G0LAN4</accession>
<dbReference type="Proteomes" id="UP000826661">
    <property type="component" value="Chromosome III"/>
</dbReference>
<evidence type="ECO:0000313" key="1">
    <source>
        <dbReference type="EMBL" id="QYS98696.1"/>
    </source>
</evidence>
<name>A0A8G0LAN4_9HYPO</name>
<keyword evidence="2" id="KW-1185">Reference proteome</keyword>